<gene>
    <name evidence="2" type="ORF">BEMITA_LOCUS8795</name>
</gene>
<dbReference type="Proteomes" id="UP001152759">
    <property type="component" value="Chromosome 5"/>
</dbReference>
<organism evidence="2 3">
    <name type="scientific">Bemisia tabaci</name>
    <name type="common">Sweetpotato whitefly</name>
    <name type="synonym">Aleurodes tabaci</name>
    <dbReference type="NCBI Taxonomy" id="7038"/>
    <lineage>
        <taxon>Eukaryota</taxon>
        <taxon>Metazoa</taxon>
        <taxon>Ecdysozoa</taxon>
        <taxon>Arthropoda</taxon>
        <taxon>Hexapoda</taxon>
        <taxon>Insecta</taxon>
        <taxon>Pterygota</taxon>
        <taxon>Neoptera</taxon>
        <taxon>Paraneoptera</taxon>
        <taxon>Hemiptera</taxon>
        <taxon>Sternorrhyncha</taxon>
        <taxon>Aleyrodoidea</taxon>
        <taxon>Aleyrodidae</taxon>
        <taxon>Aleyrodinae</taxon>
        <taxon>Bemisia</taxon>
    </lineage>
</organism>
<feature type="region of interest" description="Disordered" evidence="1">
    <location>
        <begin position="1"/>
        <end position="27"/>
    </location>
</feature>
<protein>
    <submittedName>
        <fullName evidence="2">Uncharacterized protein</fullName>
    </submittedName>
</protein>
<dbReference type="EMBL" id="OU963866">
    <property type="protein sequence ID" value="CAH0390031.1"/>
    <property type="molecule type" value="Genomic_DNA"/>
</dbReference>
<keyword evidence="3" id="KW-1185">Reference proteome</keyword>
<name>A0A9P0AEH8_BEMTA</name>
<evidence type="ECO:0000313" key="3">
    <source>
        <dbReference type="Proteomes" id="UP001152759"/>
    </source>
</evidence>
<evidence type="ECO:0000256" key="1">
    <source>
        <dbReference type="SAM" id="MobiDB-lite"/>
    </source>
</evidence>
<feature type="compositionally biased region" description="Basic and acidic residues" evidence="1">
    <location>
        <begin position="18"/>
        <end position="27"/>
    </location>
</feature>
<sequence length="76" mass="8949">MRLDSHHIAIGGRGSRAGKSETSDEWVDLEHSDEQQEILVLRERCRRRPSVTGWSVRMRRIRCRKSVRKHKHSACK</sequence>
<reference evidence="2" key="1">
    <citation type="submission" date="2021-12" db="EMBL/GenBank/DDBJ databases">
        <authorList>
            <person name="King R."/>
        </authorList>
    </citation>
    <scope>NUCLEOTIDE SEQUENCE</scope>
</reference>
<accession>A0A9P0AEH8</accession>
<evidence type="ECO:0000313" key="2">
    <source>
        <dbReference type="EMBL" id="CAH0390031.1"/>
    </source>
</evidence>
<proteinExistence type="predicted"/>
<dbReference type="AlphaFoldDB" id="A0A9P0AEH8"/>